<dbReference type="InterPro" id="IPR019734">
    <property type="entry name" value="TPR_rpt"/>
</dbReference>
<comment type="caution">
    <text evidence="2">The sequence shown here is derived from an EMBL/GenBank/DDBJ whole genome shotgun (WGS) entry which is preliminary data.</text>
</comment>
<dbReference type="Gene3D" id="1.25.40.10">
    <property type="entry name" value="Tetratricopeptide repeat domain"/>
    <property type="match status" value="1"/>
</dbReference>
<keyword evidence="3" id="KW-1185">Reference proteome</keyword>
<organism evidence="2 3">
    <name type="scientific">Dictyobacter alpinus</name>
    <dbReference type="NCBI Taxonomy" id="2014873"/>
    <lineage>
        <taxon>Bacteria</taxon>
        <taxon>Bacillati</taxon>
        <taxon>Chloroflexota</taxon>
        <taxon>Ktedonobacteria</taxon>
        <taxon>Ktedonobacterales</taxon>
        <taxon>Dictyobacteraceae</taxon>
        <taxon>Dictyobacter</taxon>
    </lineage>
</organism>
<evidence type="ECO:0000313" key="2">
    <source>
        <dbReference type="EMBL" id="GCE32025.1"/>
    </source>
</evidence>
<protein>
    <submittedName>
        <fullName evidence="2">Uncharacterized protein</fullName>
    </submittedName>
</protein>
<evidence type="ECO:0000313" key="3">
    <source>
        <dbReference type="Proteomes" id="UP000287171"/>
    </source>
</evidence>
<dbReference type="InterPro" id="IPR011990">
    <property type="entry name" value="TPR-like_helical_dom_sf"/>
</dbReference>
<keyword evidence="1" id="KW-0802">TPR repeat</keyword>
<evidence type="ECO:0000256" key="1">
    <source>
        <dbReference type="PROSITE-ProRule" id="PRU00339"/>
    </source>
</evidence>
<dbReference type="PROSITE" id="PS50005">
    <property type="entry name" value="TPR"/>
    <property type="match status" value="1"/>
</dbReference>
<dbReference type="SMART" id="SM00028">
    <property type="entry name" value="TPR"/>
    <property type="match status" value="2"/>
</dbReference>
<sequence>MLQTSQKTQVDTVLRQARWLVMRDRYESAILALNRGIQCGPCVQLYDYRGVVLSLQMRVEESLASFTAALNCTASSRERAAVYFHRGLLYGREEAYDQALLDFTRAHHLAPADPTYREAIEQIKLERAVHARDCIVAGEVP</sequence>
<feature type="repeat" description="TPR" evidence="1">
    <location>
        <begin position="80"/>
        <end position="113"/>
    </location>
</feature>
<dbReference type="EMBL" id="BIFT01000003">
    <property type="protein sequence ID" value="GCE32025.1"/>
    <property type="molecule type" value="Genomic_DNA"/>
</dbReference>
<dbReference type="RefSeq" id="WP_126632042.1">
    <property type="nucleotide sequence ID" value="NZ_BIFT01000003.1"/>
</dbReference>
<gene>
    <name evidence="2" type="ORF">KDA_75090</name>
</gene>
<dbReference type="AlphaFoldDB" id="A0A402BKY3"/>
<dbReference type="Proteomes" id="UP000287171">
    <property type="component" value="Unassembled WGS sequence"/>
</dbReference>
<reference evidence="3" key="1">
    <citation type="submission" date="2018-12" db="EMBL/GenBank/DDBJ databases">
        <title>Tengunoibacter tsumagoiensis gen. nov., sp. nov., Dictyobacter kobayashii sp. nov., D. alpinus sp. nov., and D. joshuensis sp. nov. and description of Dictyobacteraceae fam. nov. within the order Ktedonobacterales isolated from Tengu-no-mugimeshi.</title>
        <authorList>
            <person name="Wang C.M."/>
            <person name="Zheng Y."/>
            <person name="Sakai Y."/>
            <person name="Toyoda A."/>
            <person name="Minakuchi Y."/>
            <person name="Abe K."/>
            <person name="Yokota A."/>
            <person name="Yabe S."/>
        </authorList>
    </citation>
    <scope>NUCLEOTIDE SEQUENCE [LARGE SCALE GENOMIC DNA]</scope>
    <source>
        <strain evidence="3">Uno16</strain>
    </source>
</reference>
<dbReference type="SUPFAM" id="SSF48452">
    <property type="entry name" value="TPR-like"/>
    <property type="match status" value="1"/>
</dbReference>
<dbReference type="OrthoDB" id="524158at2"/>
<name>A0A402BKY3_9CHLR</name>
<proteinExistence type="predicted"/>
<accession>A0A402BKY3</accession>